<keyword evidence="1" id="KW-0472">Membrane</keyword>
<comment type="caution">
    <text evidence="2">The sequence shown here is derived from an EMBL/GenBank/DDBJ whole genome shotgun (WGS) entry which is preliminary data.</text>
</comment>
<accession>A0A424YJ85</accession>
<name>A0A424YJ85_9FIRM</name>
<dbReference type="AlphaFoldDB" id="A0A424YJ85"/>
<dbReference type="EMBL" id="QZAA01000006">
    <property type="protein sequence ID" value="RQD78680.1"/>
    <property type="molecule type" value="Genomic_DNA"/>
</dbReference>
<sequence>MKWSWIILTIILFSLILFLGLYQAEKEINNMIGMDSSPRSINLVLEEEGCMVITFAGREYLMSFSGIKRADKS</sequence>
<evidence type="ECO:0000256" key="1">
    <source>
        <dbReference type="SAM" id="Phobius"/>
    </source>
</evidence>
<organism evidence="2 3">
    <name type="scientific">Candidatus Syntrophonatronum acetioxidans</name>
    <dbReference type="NCBI Taxonomy" id="1795816"/>
    <lineage>
        <taxon>Bacteria</taxon>
        <taxon>Bacillati</taxon>
        <taxon>Bacillota</taxon>
        <taxon>Clostridia</taxon>
        <taxon>Eubacteriales</taxon>
        <taxon>Syntrophomonadaceae</taxon>
        <taxon>Candidatus Syntrophonatronum</taxon>
    </lineage>
</organism>
<proteinExistence type="predicted"/>
<gene>
    <name evidence="2" type="ORF">D5R97_00115</name>
</gene>
<reference evidence="2 3" key="1">
    <citation type="submission" date="2018-08" db="EMBL/GenBank/DDBJ databases">
        <title>The metabolism and importance of syntrophic acetate oxidation coupled to methane or sulfide production in haloalkaline environments.</title>
        <authorList>
            <person name="Timmers P.H.A."/>
            <person name="Vavourakis C.D."/>
            <person name="Sorokin D.Y."/>
            <person name="Sinninghe Damste J.S."/>
            <person name="Muyzer G."/>
            <person name="Stams A.J.M."/>
            <person name="Plugge C.M."/>
        </authorList>
    </citation>
    <scope>NUCLEOTIDE SEQUENCE [LARGE SCALE GENOMIC DNA]</scope>
    <source>
        <strain evidence="2">MSAO_Bac1</strain>
    </source>
</reference>
<evidence type="ECO:0000313" key="2">
    <source>
        <dbReference type="EMBL" id="RQD78680.1"/>
    </source>
</evidence>
<protein>
    <submittedName>
        <fullName evidence="2">Uncharacterized protein</fullName>
    </submittedName>
</protein>
<feature type="transmembrane region" description="Helical" evidence="1">
    <location>
        <begin position="6"/>
        <end position="24"/>
    </location>
</feature>
<keyword evidence="1" id="KW-1133">Transmembrane helix</keyword>
<evidence type="ECO:0000313" key="3">
    <source>
        <dbReference type="Proteomes" id="UP000285138"/>
    </source>
</evidence>
<dbReference type="Proteomes" id="UP000285138">
    <property type="component" value="Unassembled WGS sequence"/>
</dbReference>
<keyword evidence="1" id="KW-0812">Transmembrane</keyword>